<proteinExistence type="predicted"/>
<dbReference type="GO" id="GO:0048015">
    <property type="term" value="P:phosphatidylinositol-mediated signaling"/>
    <property type="evidence" value="ECO:0007669"/>
    <property type="project" value="TreeGrafter"/>
</dbReference>
<dbReference type="Pfam" id="PF17787">
    <property type="entry name" value="PH_14"/>
    <property type="match status" value="1"/>
</dbReference>
<evidence type="ECO:0000256" key="2">
    <source>
        <dbReference type="ARBA" id="ARBA00022801"/>
    </source>
</evidence>
<dbReference type="EC" id="3.1.4.11" evidence="1"/>
<protein>
    <recommendedName>
        <fullName evidence="1">phosphoinositide phospholipase C</fullName>
        <ecNumber evidence="1">3.1.4.11</ecNumber>
    </recommendedName>
</protein>
<keyword evidence="4" id="KW-0443">Lipid metabolism</keyword>
<feature type="domain" description="PLC-beta PH" evidence="5">
    <location>
        <begin position="15"/>
        <end position="103"/>
    </location>
</feature>
<dbReference type="GO" id="GO:0051209">
    <property type="term" value="P:release of sequestered calcium ion into cytosol"/>
    <property type="evidence" value="ECO:0007669"/>
    <property type="project" value="TreeGrafter"/>
</dbReference>
<dbReference type="AlphaFoldDB" id="A0AAV4IPK5"/>
<dbReference type="InterPro" id="IPR001192">
    <property type="entry name" value="PI-PLC_fam"/>
</dbReference>
<dbReference type="Gene3D" id="1.10.238.10">
    <property type="entry name" value="EF-hand"/>
    <property type="match status" value="1"/>
</dbReference>
<dbReference type="Gene3D" id="2.30.29.240">
    <property type="match status" value="1"/>
</dbReference>
<dbReference type="SUPFAM" id="SSF47473">
    <property type="entry name" value="EF-hand"/>
    <property type="match status" value="1"/>
</dbReference>
<evidence type="ECO:0000313" key="7">
    <source>
        <dbReference type="EMBL" id="GFS10901.1"/>
    </source>
</evidence>
<dbReference type="GO" id="GO:0016042">
    <property type="term" value="P:lipid catabolic process"/>
    <property type="evidence" value="ECO:0007669"/>
    <property type="project" value="UniProtKB-KW"/>
</dbReference>
<feature type="domain" description="Phosphoinositide phospholipase C beta 1-4-like EF-hand" evidence="6">
    <location>
        <begin position="112"/>
        <end position="162"/>
    </location>
</feature>
<dbReference type="InterPro" id="IPR011992">
    <property type="entry name" value="EF-hand-dom_pair"/>
</dbReference>
<keyword evidence="3" id="KW-0442">Lipid degradation</keyword>
<keyword evidence="8" id="KW-1185">Reference proteome</keyword>
<dbReference type="InterPro" id="IPR037862">
    <property type="entry name" value="PLC-beta_PH"/>
</dbReference>
<evidence type="ECO:0000256" key="4">
    <source>
        <dbReference type="ARBA" id="ARBA00023098"/>
    </source>
</evidence>
<dbReference type="EMBL" id="BMAT01009641">
    <property type="protein sequence ID" value="GFS10901.1"/>
    <property type="molecule type" value="Genomic_DNA"/>
</dbReference>
<evidence type="ECO:0000313" key="8">
    <source>
        <dbReference type="Proteomes" id="UP000762676"/>
    </source>
</evidence>
<dbReference type="Proteomes" id="UP000762676">
    <property type="component" value="Unassembled WGS sequence"/>
</dbReference>
<dbReference type="SUPFAM" id="SSF50729">
    <property type="entry name" value="PH domain-like"/>
    <property type="match status" value="1"/>
</dbReference>
<sequence length="192" mass="21698">MDFPLIVSSQFFDPHKQEGQVLECSQVNDIRLGVGAAKITDVKVLTDILEKSSHSLESRAIVVCSGLDLVDITHTLLVARDPEVAKVWFQGLREITLNTKANNVCPMTQLKKQITRTFASGKTEKMVMSSLKLLGLPSGKMDEIDPGLFTFDKFYELYHKICPRSDVEELFKDLSKDRLYLTIPQLVDFFND</sequence>
<organism evidence="7 8">
    <name type="scientific">Elysia marginata</name>
    <dbReference type="NCBI Taxonomy" id="1093978"/>
    <lineage>
        <taxon>Eukaryota</taxon>
        <taxon>Metazoa</taxon>
        <taxon>Spiralia</taxon>
        <taxon>Lophotrochozoa</taxon>
        <taxon>Mollusca</taxon>
        <taxon>Gastropoda</taxon>
        <taxon>Heterobranchia</taxon>
        <taxon>Euthyneura</taxon>
        <taxon>Panpulmonata</taxon>
        <taxon>Sacoglossa</taxon>
        <taxon>Placobranchoidea</taxon>
        <taxon>Plakobranchidae</taxon>
        <taxon>Elysia</taxon>
    </lineage>
</organism>
<comment type="caution">
    <text evidence="7">The sequence shown here is derived from an EMBL/GenBank/DDBJ whole genome shotgun (WGS) entry which is preliminary data.</text>
</comment>
<gene>
    <name evidence="7" type="ORF">ElyMa_004821600</name>
</gene>
<feature type="non-terminal residue" evidence="7">
    <location>
        <position position="192"/>
    </location>
</feature>
<dbReference type="GO" id="GO:0004435">
    <property type="term" value="F:phosphatidylinositol-4,5-bisphosphate phospholipase C activity"/>
    <property type="evidence" value="ECO:0007669"/>
    <property type="project" value="UniProtKB-EC"/>
</dbReference>
<evidence type="ECO:0000256" key="3">
    <source>
        <dbReference type="ARBA" id="ARBA00022963"/>
    </source>
</evidence>
<accession>A0AAV4IPK5</accession>
<evidence type="ECO:0000259" key="5">
    <source>
        <dbReference type="Pfam" id="PF17787"/>
    </source>
</evidence>
<dbReference type="PANTHER" id="PTHR10336">
    <property type="entry name" value="PHOSPHOINOSITIDE-SPECIFIC PHOSPHOLIPASE C FAMILY PROTEIN"/>
    <property type="match status" value="1"/>
</dbReference>
<dbReference type="GO" id="GO:0046488">
    <property type="term" value="P:phosphatidylinositol metabolic process"/>
    <property type="evidence" value="ECO:0007669"/>
    <property type="project" value="TreeGrafter"/>
</dbReference>
<name>A0AAV4IPK5_9GAST</name>
<dbReference type="Pfam" id="PF22631">
    <property type="entry name" value="PLCB1-4-like_EFh"/>
    <property type="match status" value="1"/>
</dbReference>
<evidence type="ECO:0000256" key="1">
    <source>
        <dbReference type="ARBA" id="ARBA00012368"/>
    </source>
</evidence>
<evidence type="ECO:0000259" key="6">
    <source>
        <dbReference type="Pfam" id="PF22631"/>
    </source>
</evidence>
<dbReference type="InterPro" id="IPR053945">
    <property type="entry name" value="PLCB1-4-like_EFh"/>
</dbReference>
<reference evidence="7 8" key="1">
    <citation type="journal article" date="2021" name="Elife">
        <title>Chloroplast acquisition without the gene transfer in kleptoplastic sea slugs, Plakobranchus ocellatus.</title>
        <authorList>
            <person name="Maeda T."/>
            <person name="Takahashi S."/>
            <person name="Yoshida T."/>
            <person name="Shimamura S."/>
            <person name="Takaki Y."/>
            <person name="Nagai Y."/>
            <person name="Toyoda A."/>
            <person name="Suzuki Y."/>
            <person name="Arimoto A."/>
            <person name="Ishii H."/>
            <person name="Satoh N."/>
            <person name="Nishiyama T."/>
            <person name="Hasebe M."/>
            <person name="Maruyama T."/>
            <person name="Minagawa J."/>
            <person name="Obokata J."/>
            <person name="Shigenobu S."/>
        </authorList>
    </citation>
    <scope>NUCLEOTIDE SEQUENCE [LARGE SCALE GENOMIC DNA]</scope>
</reference>
<dbReference type="PANTHER" id="PTHR10336:SF36">
    <property type="entry name" value="1-PHOSPHATIDYLINOSITOL 4,5-BISPHOSPHATE PHOSPHODIESTERASE BETA-4"/>
    <property type="match status" value="1"/>
</dbReference>
<keyword evidence="2" id="KW-0378">Hydrolase</keyword>